<gene>
    <name evidence="3" type="ORF">PISMIDRAFT_8553</name>
</gene>
<dbReference type="HOGENOM" id="CLU_2961708_0_0_1"/>
<keyword evidence="2" id="KW-0812">Transmembrane</keyword>
<dbReference type="AlphaFoldDB" id="A0A0C9YPR8"/>
<name>A0A0C9YPR8_9AGAM</name>
<evidence type="ECO:0000313" key="4">
    <source>
        <dbReference type="Proteomes" id="UP000054018"/>
    </source>
</evidence>
<dbReference type="EMBL" id="KN833698">
    <property type="protein sequence ID" value="KIK27030.1"/>
    <property type="molecule type" value="Genomic_DNA"/>
</dbReference>
<proteinExistence type="predicted"/>
<keyword evidence="2" id="KW-0472">Membrane</keyword>
<organism evidence="3 4">
    <name type="scientific">Pisolithus microcarpus 441</name>
    <dbReference type="NCBI Taxonomy" id="765257"/>
    <lineage>
        <taxon>Eukaryota</taxon>
        <taxon>Fungi</taxon>
        <taxon>Dikarya</taxon>
        <taxon>Basidiomycota</taxon>
        <taxon>Agaricomycotina</taxon>
        <taxon>Agaricomycetes</taxon>
        <taxon>Agaricomycetidae</taxon>
        <taxon>Boletales</taxon>
        <taxon>Sclerodermatineae</taxon>
        <taxon>Pisolithaceae</taxon>
        <taxon>Pisolithus</taxon>
    </lineage>
</organism>
<evidence type="ECO:0000313" key="3">
    <source>
        <dbReference type="EMBL" id="KIK27030.1"/>
    </source>
</evidence>
<reference evidence="4" key="2">
    <citation type="submission" date="2015-01" db="EMBL/GenBank/DDBJ databases">
        <title>Evolutionary Origins and Diversification of the Mycorrhizal Mutualists.</title>
        <authorList>
            <consortium name="DOE Joint Genome Institute"/>
            <consortium name="Mycorrhizal Genomics Consortium"/>
            <person name="Kohler A."/>
            <person name="Kuo A."/>
            <person name="Nagy L.G."/>
            <person name="Floudas D."/>
            <person name="Copeland A."/>
            <person name="Barry K.W."/>
            <person name="Cichocki N."/>
            <person name="Veneault-Fourrey C."/>
            <person name="LaButti K."/>
            <person name="Lindquist E.A."/>
            <person name="Lipzen A."/>
            <person name="Lundell T."/>
            <person name="Morin E."/>
            <person name="Murat C."/>
            <person name="Riley R."/>
            <person name="Ohm R."/>
            <person name="Sun H."/>
            <person name="Tunlid A."/>
            <person name="Henrissat B."/>
            <person name="Grigoriev I.V."/>
            <person name="Hibbett D.S."/>
            <person name="Martin F."/>
        </authorList>
    </citation>
    <scope>NUCLEOTIDE SEQUENCE [LARGE SCALE GENOMIC DNA]</scope>
    <source>
        <strain evidence="4">441</strain>
    </source>
</reference>
<protein>
    <submittedName>
        <fullName evidence="3">Uncharacterized protein</fullName>
    </submittedName>
</protein>
<accession>A0A0C9YPR8</accession>
<keyword evidence="2" id="KW-1133">Transmembrane helix</keyword>
<evidence type="ECO:0000256" key="2">
    <source>
        <dbReference type="SAM" id="Phobius"/>
    </source>
</evidence>
<sequence length="59" mass="6341">MAVTGQTRQGRAETPASSASKPINTSIELLFIVLGFLVAYITGYFLGLPNGESILRRTL</sequence>
<dbReference type="Proteomes" id="UP000054018">
    <property type="component" value="Unassembled WGS sequence"/>
</dbReference>
<evidence type="ECO:0000256" key="1">
    <source>
        <dbReference type="SAM" id="MobiDB-lite"/>
    </source>
</evidence>
<keyword evidence="4" id="KW-1185">Reference proteome</keyword>
<feature type="transmembrane region" description="Helical" evidence="2">
    <location>
        <begin position="29"/>
        <end position="48"/>
    </location>
</feature>
<feature type="region of interest" description="Disordered" evidence="1">
    <location>
        <begin position="1"/>
        <end position="20"/>
    </location>
</feature>
<reference evidence="3 4" key="1">
    <citation type="submission" date="2014-04" db="EMBL/GenBank/DDBJ databases">
        <authorList>
            <consortium name="DOE Joint Genome Institute"/>
            <person name="Kuo A."/>
            <person name="Kohler A."/>
            <person name="Costa M.D."/>
            <person name="Nagy L.G."/>
            <person name="Floudas D."/>
            <person name="Copeland A."/>
            <person name="Barry K.W."/>
            <person name="Cichocki N."/>
            <person name="Veneault-Fourrey C."/>
            <person name="LaButti K."/>
            <person name="Lindquist E.A."/>
            <person name="Lipzen A."/>
            <person name="Lundell T."/>
            <person name="Morin E."/>
            <person name="Murat C."/>
            <person name="Sun H."/>
            <person name="Tunlid A."/>
            <person name="Henrissat B."/>
            <person name="Grigoriev I.V."/>
            <person name="Hibbett D.S."/>
            <person name="Martin F."/>
            <person name="Nordberg H.P."/>
            <person name="Cantor M.N."/>
            <person name="Hua S.X."/>
        </authorList>
    </citation>
    <scope>NUCLEOTIDE SEQUENCE [LARGE SCALE GENOMIC DNA]</scope>
    <source>
        <strain evidence="3 4">441</strain>
    </source>
</reference>